<evidence type="ECO:0000256" key="1">
    <source>
        <dbReference type="SAM" id="SignalP"/>
    </source>
</evidence>
<keyword evidence="3" id="KW-1185">Reference proteome</keyword>
<organism evidence="2 3">
    <name type="scientific">Ficus carica</name>
    <name type="common">Common fig</name>
    <dbReference type="NCBI Taxonomy" id="3494"/>
    <lineage>
        <taxon>Eukaryota</taxon>
        <taxon>Viridiplantae</taxon>
        <taxon>Streptophyta</taxon>
        <taxon>Embryophyta</taxon>
        <taxon>Tracheophyta</taxon>
        <taxon>Spermatophyta</taxon>
        <taxon>Magnoliopsida</taxon>
        <taxon>eudicotyledons</taxon>
        <taxon>Gunneridae</taxon>
        <taxon>Pentapetalae</taxon>
        <taxon>rosids</taxon>
        <taxon>fabids</taxon>
        <taxon>Rosales</taxon>
        <taxon>Moraceae</taxon>
        <taxon>Ficeae</taxon>
        <taxon>Ficus</taxon>
    </lineage>
</organism>
<keyword evidence="1" id="KW-0732">Signal</keyword>
<evidence type="ECO:0000313" key="3">
    <source>
        <dbReference type="Proteomes" id="UP001187192"/>
    </source>
</evidence>
<sequence>MSNKFWLACLLGVKAIITSDPWRPHEIPKYNPIVRHSSKDCDVLKSTTERVIKKNGIEADSSYPNAASNAVS</sequence>
<feature type="signal peptide" evidence="1">
    <location>
        <begin position="1"/>
        <end position="19"/>
    </location>
</feature>
<accession>A0AA88D076</accession>
<dbReference type="EMBL" id="BTGU01000008">
    <property type="protein sequence ID" value="GMN38785.1"/>
    <property type="molecule type" value="Genomic_DNA"/>
</dbReference>
<gene>
    <name evidence="2" type="ORF">TIFTF001_008016</name>
</gene>
<evidence type="ECO:0000313" key="2">
    <source>
        <dbReference type="EMBL" id="GMN38785.1"/>
    </source>
</evidence>
<reference evidence="2" key="1">
    <citation type="submission" date="2023-07" db="EMBL/GenBank/DDBJ databases">
        <title>draft genome sequence of fig (Ficus carica).</title>
        <authorList>
            <person name="Takahashi T."/>
            <person name="Nishimura K."/>
        </authorList>
    </citation>
    <scope>NUCLEOTIDE SEQUENCE</scope>
</reference>
<comment type="caution">
    <text evidence="2">The sequence shown here is derived from an EMBL/GenBank/DDBJ whole genome shotgun (WGS) entry which is preliminary data.</text>
</comment>
<dbReference type="Proteomes" id="UP001187192">
    <property type="component" value="Unassembled WGS sequence"/>
</dbReference>
<feature type="chain" id="PRO_5041711397" evidence="1">
    <location>
        <begin position="20"/>
        <end position="72"/>
    </location>
</feature>
<name>A0AA88D076_FICCA</name>
<proteinExistence type="predicted"/>
<dbReference type="AlphaFoldDB" id="A0AA88D076"/>
<protein>
    <submittedName>
        <fullName evidence="2">Uncharacterized protein</fullName>
    </submittedName>
</protein>